<keyword evidence="5" id="KW-0472">Membrane</keyword>
<protein>
    <recommendedName>
        <fullName evidence="6">Zn(2)-C6 fungal-type domain-containing protein</fullName>
    </recommendedName>
</protein>
<dbReference type="OrthoDB" id="3014581at2759"/>
<name>A0A6A5WF24_9PLEO</name>
<dbReference type="Pfam" id="PF04082">
    <property type="entry name" value="Fungal_trans"/>
    <property type="match status" value="1"/>
</dbReference>
<keyword evidence="2" id="KW-0479">Metal-binding</keyword>
<accession>A0A6A5WF24</accession>
<sequence length="680" mass="77314">MPKEQRNTRIPRQQPVSCRFCRTRKLRCSREAPCSNCVSRGISCELEAPVPPLPKQSEWELQERLRKLEELLVTKNRRPEDTKNAPQWDTPQNPPDIREASFEENLNLDVIWLESVCAEFGPSESKPKERIALKLGSVHDIGGCNHSGRRIPKCVYLPQHHEAKILLQKYIEHIDYLHHIVNIPQLPAYVDRVYASLSTDKDIELGQLVLLLSIFASATYSWVAEDCDRGLFASQEDANNQVPSWVEATRDVLDIMHRSATYSLEAVQGIVILGWVIINREELSTVWRSLLSHALFMSHEMGLHRVDHPSNAAAAKTVQAEIGRRVWWYLVVSDWFTAAKLMGLTEGVYLCNPRHMVVRQPLNINDDDLIDGNELVGQPLSQPTGMSYLLQRFKFGELTRRIVDRTPIMSTDAPGLGYQDVMDFDTDIQTFLNEIPAFFSMEKAQIMSTYHLDEKMTIFILTGGYMIKVLANSQRCKLHLPYFARGYVDSSFAYSRAMCVKSACLVIQNMCHQENCGIRNFTRYRSCALIFGVFIATVILLMDYCVNKANSQYRREVAHAFRVLHEARRFSLTATKLMDTMMFVFRKHQVALPKLKNACDAASIETHFGPENGSKWPSTLVDGTMMSGASDSAISVTTESPNEDVLPSYFTDFGPWPDQGPEMDGFDWDGIFSELNSSFV</sequence>
<dbReference type="CDD" id="cd00067">
    <property type="entry name" value="GAL4"/>
    <property type="match status" value="1"/>
</dbReference>
<dbReference type="PROSITE" id="PS00463">
    <property type="entry name" value="ZN2_CY6_FUNGAL_1"/>
    <property type="match status" value="1"/>
</dbReference>
<keyword evidence="3" id="KW-0539">Nucleus</keyword>
<dbReference type="AlphaFoldDB" id="A0A6A5WF24"/>
<dbReference type="InterPro" id="IPR050613">
    <property type="entry name" value="Sec_Metabolite_Reg"/>
</dbReference>
<keyword evidence="5" id="KW-1133">Transmembrane helix</keyword>
<dbReference type="CDD" id="cd12148">
    <property type="entry name" value="fungal_TF_MHR"/>
    <property type="match status" value="1"/>
</dbReference>
<feature type="transmembrane region" description="Helical" evidence="5">
    <location>
        <begin position="528"/>
        <end position="546"/>
    </location>
</feature>
<feature type="region of interest" description="Disordered" evidence="4">
    <location>
        <begin position="74"/>
        <end position="98"/>
    </location>
</feature>
<dbReference type="GO" id="GO:0005634">
    <property type="term" value="C:nucleus"/>
    <property type="evidence" value="ECO:0007669"/>
    <property type="project" value="UniProtKB-SubCell"/>
</dbReference>
<evidence type="ECO:0000313" key="8">
    <source>
        <dbReference type="Proteomes" id="UP000799779"/>
    </source>
</evidence>
<dbReference type="InterPro" id="IPR007219">
    <property type="entry name" value="XnlR_reg_dom"/>
</dbReference>
<dbReference type="PANTHER" id="PTHR31001">
    <property type="entry name" value="UNCHARACTERIZED TRANSCRIPTIONAL REGULATORY PROTEIN"/>
    <property type="match status" value="1"/>
</dbReference>
<dbReference type="GO" id="GO:0000981">
    <property type="term" value="F:DNA-binding transcription factor activity, RNA polymerase II-specific"/>
    <property type="evidence" value="ECO:0007669"/>
    <property type="project" value="InterPro"/>
</dbReference>
<dbReference type="PANTHER" id="PTHR31001:SF90">
    <property type="entry name" value="CENTROMERE DNA-BINDING PROTEIN COMPLEX CBF3 SUBUNIT B"/>
    <property type="match status" value="1"/>
</dbReference>
<evidence type="ECO:0000256" key="1">
    <source>
        <dbReference type="ARBA" id="ARBA00004123"/>
    </source>
</evidence>
<dbReference type="Gene3D" id="4.10.240.10">
    <property type="entry name" value="Zn(2)-C6 fungal-type DNA-binding domain"/>
    <property type="match status" value="1"/>
</dbReference>
<comment type="subcellular location">
    <subcellularLocation>
        <location evidence="1">Nucleus</location>
    </subcellularLocation>
</comment>
<dbReference type="InterPro" id="IPR001138">
    <property type="entry name" value="Zn2Cys6_DnaBD"/>
</dbReference>
<evidence type="ECO:0000256" key="2">
    <source>
        <dbReference type="ARBA" id="ARBA00022723"/>
    </source>
</evidence>
<dbReference type="Proteomes" id="UP000799779">
    <property type="component" value="Unassembled WGS sequence"/>
</dbReference>
<dbReference type="Pfam" id="PF00172">
    <property type="entry name" value="Zn_clus"/>
    <property type="match status" value="1"/>
</dbReference>
<dbReference type="EMBL" id="ML977594">
    <property type="protein sequence ID" value="KAF1999678.1"/>
    <property type="molecule type" value="Genomic_DNA"/>
</dbReference>
<evidence type="ECO:0000259" key="6">
    <source>
        <dbReference type="PROSITE" id="PS50048"/>
    </source>
</evidence>
<dbReference type="GO" id="GO:0006351">
    <property type="term" value="P:DNA-templated transcription"/>
    <property type="evidence" value="ECO:0007669"/>
    <property type="project" value="InterPro"/>
</dbReference>
<dbReference type="SMART" id="SM00066">
    <property type="entry name" value="GAL4"/>
    <property type="match status" value="1"/>
</dbReference>
<evidence type="ECO:0000256" key="5">
    <source>
        <dbReference type="SAM" id="Phobius"/>
    </source>
</evidence>
<dbReference type="GO" id="GO:0008270">
    <property type="term" value="F:zinc ion binding"/>
    <property type="evidence" value="ECO:0007669"/>
    <property type="project" value="InterPro"/>
</dbReference>
<gene>
    <name evidence="7" type="ORF">P154DRAFT_523214</name>
</gene>
<keyword evidence="8" id="KW-1185">Reference proteome</keyword>
<feature type="domain" description="Zn(2)-C6 fungal-type" evidence="6">
    <location>
        <begin position="17"/>
        <end position="46"/>
    </location>
</feature>
<dbReference type="InterPro" id="IPR036864">
    <property type="entry name" value="Zn2-C6_fun-type_DNA-bd_sf"/>
</dbReference>
<organism evidence="7 8">
    <name type="scientific">Amniculicola lignicola CBS 123094</name>
    <dbReference type="NCBI Taxonomy" id="1392246"/>
    <lineage>
        <taxon>Eukaryota</taxon>
        <taxon>Fungi</taxon>
        <taxon>Dikarya</taxon>
        <taxon>Ascomycota</taxon>
        <taxon>Pezizomycotina</taxon>
        <taxon>Dothideomycetes</taxon>
        <taxon>Pleosporomycetidae</taxon>
        <taxon>Pleosporales</taxon>
        <taxon>Amniculicolaceae</taxon>
        <taxon>Amniculicola</taxon>
    </lineage>
</organism>
<dbReference type="GO" id="GO:0003677">
    <property type="term" value="F:DNA binding"/>
    <property type="evidence" value="ECO:0007669"/>
    <property type="project" value="InterPro"/>
</dbReference>
<proteinExistence type="predicted"/>
<evidence type="ECO:0000313" key="7">
    <source>
        <dbReference type="EMBL" id="KAF1999678.1"/>
    </source>
</evidence>
<keyword evidence="5" id="KW-0812">Transmembrane</keyword>
<evidence type="ECO:0000256" key="3">
    <source>
        <dbReference type="ARBA" id="ARBA00023242"/>
    </source>
</evidence>
<reference evidence="7" key="1">
    <citation type="journal article" date="2020" name="Stud. Mycol.">
        <title>101 Dothideomycetes genomes: a test case for predicting lifestyles and emergence of pathogens.</title>
        <authorList>
            <person name="Haridas S."/>
            <person name="Albert R."/>
            <person name="Binder M."/>
            <person name="Bloem J."/>
            <person name="Labutti K."/>
            <person name="Salamov A."/>
            <person name="Andreopoulos B."/>
            <person name="Baker S."/>
            <person name="Barry K."/>
            <person name="Bills G."/>
            <person name="Bluhm B."/>
            <person name="Cannon C."/>
            <person name="Castanera R."/>
            <person name="Culley D."/>
            <person name="Daum C."/>
            <person name="Ezra D."/>
            <person name="Gonzalez J."/>
            <person name="Henrissat B."/>
            <person name="Kuo A."/>
            <person name="Liang C."/>
            <person name="Lipzen A."/>
            <person name="Lutzoni F."/>
            <person name="Magnuson J."/>
            <person name="Mondo S."/>
            <person name="Nolan M."/>
            <person name="Ohm R."/>
            <person name="Pangilinan J."/>
            <person name="Park H.-J."/>
            <person name="Ramirez L."/>
            <person name="Alfaro M."/>
            <person name="Sun H."/>
            <person name="Tritt A."/>
            <person name="Yoshinaga Y."/>
            <person name="Zwiers L.-H."/>
            <person name="Turgeon B."/>
            <person name="Goodwin S."/>
            <person name="Spatafora J."/>
            <person name="Crous P."/>
            <person name="Grigoriev I."/>
        </authorList>
    </citation>
    <scope>NUCLEOTIDE SEQUENCE</scope>
    <source>
        <strain evidence="7">CBS 123094</strain>
    </source>
</reference>
<evidence type="ECO:0000256" key="4">
    <source>
        <dbReference type="SAM" id="MobiDB-lite"/>
    </source>
</evidence>
<dbReference type="SUPFAM" id="SSF57701">
    <property type="entry name" value="Zn2/Cys6 DNA-binding domain"/>
    <property type="match status" value="1"/>
</dbReference>
<feature type="compositionally biased region" description="Basic and acidic residues" evidence="4">
    <location>
        <begin position="74"/>
        <end position="83"/>
    </location>
</feature>
<dbReference type="PROSITE" id="PS50048">
    <property type="entry name" value="ZN2_CY6_FUNGAL_2"/>
    <property type="match status" value="1"/>
</dbReference>